<proteinExistence type="predicted"/>
<sequence>MADSTKTYRGNCHCGAYVYEVKAATPENLKVSECNCSSCYKKGIVYARYETKDINFIKGDPSTLTDYTFGSKKWHHKFCPNCGNQLFIEGYLEPPQPGETKEPVRAVNVRSFQHGQGVDVWKMEKNLINGQSFGTPYEPPKYTGPEPKAVEGGKLYTGSCHCGAVKVAMNTLPLDKNSTQNCRECNCSICNKQGAVWIYPKLEQVEIEGEENLTTYLFGSKMFGKTFCRTCGIPVHNSVQPIAKEMLNEMPEEKRAFMEDVMTKKAINLRLINGVDVKDLNVEHYDGYNLIKPGYVEP</sequence>
<keyword evidence="2" id="KW-1185">Reference proteome</keyword>
<name>A0ACC0DFP1_9PEZI</name>
<evidence type="ECO:0000313" key="1">
    <source>
        <dbReference type="EMBL" id="KAI6091338.1"/>
    </source>
</evidence>
<comment type="caution">
    <text evidence="1">The sequence shown here is derived from an EMBL/GenBank/DDBJ whole genome shotgun (WGS) entry which is preliminary data.</text>
</comment>
<protein>
    <submittedName>
        <fullName evidence="1">Glutathione-dependent formaldehyde-activating enzyme</fullName>
    </submittedName>
</protein>
<reference evidence="1 2" key="1">
    <citation type="journal article" date="2022" name="New Phytol.">
        <title>Ecological generalism drives hyperdiversity of secondary metabolite gene clusters in xylarialean endophytes.</title>
        <authorList>
            <person name="Franco M.E.E."/>
            <person name="Wisecaver J.H."/>
            <person name="Arnold A.E."/>
            <person name="Ju Y.M."/>
            <person name="Slot J.C."/>
            <person name="Ahrendt S."/>
            <person name="Moore L.P."/>
            <person name="Eastman K.E."/>
            <person name="Scott K."/>
            <person name="Konkel Z."/>
            <person name="Mondo S.J."/>
            <person name="Kuo A."/>
            <person name="Hayes R.D."/>
            <person name="Haridas S."/>
            <person name="Andreopoulos B."/>
            <person name="Riley R."/>
            <person name="LaButti K."/>
            <person name="Pangilinan J."/>
            <person name="Lipzen A."/>
            <person name="Amirebrahimi M."/>
            <person name="Yan J."/>
            <person name="Adam C."/>
            <person name="Keymanesh K."/>
            <person name="Ng V."/>
            <person name="Louie K."/>
            <person name="Northen T."/>
            <person name="Drula E."/>
            <person name="Henrissat B."/>
            <person name="Hsieh H.M."/>
            <person name="Youens-Clark K."/>
            <person name="Lutzoni F."/>
            <person name="Miadlikowska J."/>
            <person name="Eastwood D.C."/>
            <person name="Hamelin R.C."/>
            <person name="Grigoriev I.V."/>
            <person name="U'Ren J.M."/>
        </authorList>
    </citation>
    <scope>NUCLEOTIDE SEQUENCE [LARGE SCALE GENOMIC DNA]</scope>
    <source>
        <strain evidence="1 2">ER1909</strain>
    </source>
</reference>
<accession>A0ACC0DFP1</accession>
<dbReference type="Proteomes" id="UP001497680">
    <property type="component" value="Unassembled WGS sequence"/>
</dbReference>
<gene>
    <name evidence="1" type="ORF">F4821DRAFT_200067</name>
</gene>
<organism evidence="1 2">
    <name type="scientific">Hypoxylon rubiginosum</name>
    <dbReference type="NCBI Taxonomy" id="110542"/>
    <lineage>
        <taxon>Eukaryota</taxon>
        <taxon>Fungi</taxon>
        <taxon>Dikarya</taxon>
        <taxon>Ascomycota</taxon>
        <taxon>Pezizomycotina</taxon>
        <taxon>Sordariomycetes</taxon>
        <taxon>Xylariomycetidae</taxon>
        <taxon>Xylariales</taxon>
        <taxon>Hypoxylaceae</taxon>
        <taxon>Hypoxylon</taxon>
    </lineage>
</organism>
<dbReference type="EMBL" id="MU394287">
    <property type="protein sequence ID" value="KAI6091338.1"/>
    <property type="molecule type" value="Genomic_DNA"/>
</dbReference>
<evidence type="ECO:0000313" key="2">
    <source>
        <dbReference type="Proteomes" id="UP001497680"/>
    </source>
</evidence>